<accession>A0A3N4KLY5</accession>
<organism evidence="1 2">
    <name type="scientific">Morchella conica CCBAS932</name>
    <dbReference type="NCBI Taxonomy" id="1392247"/>
    <lineage>
        <taxon>Eukaryota</taxon>
        <taxon>Fungi</taxon>
        <taxon>Dikarya</taxon>
        <taxon>Ascomycota</taxon>
        <taxon>Pezizomycotina</taxon>
        <taxon>Pezizomycetes</taxon>
        <taxon>Pezizales</taxon>
        <taxon>Morchellaceae</taxon>
        <taxon>Morchella</taxon>
    </lineage>
</organism>
<evidence type="ECO:0000313" key="2">
    <source>
        <dbReference type="Proteomes" id="UP000277580"/>
    </source>
</evidence>
<feature type="non-terminal residue" evidence="1">
    <location>
        <position position="1"/>
    </location>
</feature>
<name>A0A3N4KLY5_9PEZI</name>
<gene>
    <name evidence="1" type="ORF">P167DRAFT_575263</name>
</gene>
<sequence>DGHGGFVPRFGSVLYDVPQRRLRAYDEGGALAVESVFGLGDEFGVEALGLEGDAGPFARRCVFDPTVEVWETGRRREEGDGKGTVVMRTVQFTICGQLQLCARRDQWDRVQVVAGLLMLMRRERPCGCCKGSVIPGVAGRDAGWDGKGVL</sequence>
<dbReference type="InParanoid" id="A0A3N4KLY5"/>
<dbReference type="OrthoDB" id="10308420at2759"/>
<dbReference type="EMBL" id="ML119135">
    <property type="protein sequence ID" value="RPB11520.1"/>
    <property type="molecule type" value="Genomic_DNA"/>
</dbReference>
<keyword evidence="2" id="KW-1185">Reference proteome</keyword>
<dbReference type="Proteomes" id="UP000277580">
    <property type="component" value="Unassembled WGS sequence"/>
</dbReference>
<protein>
    <submittedName>
        <fullName evidence="1">Uncharacterized protein</fullName>
    </submittedName>
</protein>
<proteinExistence type="predicted"/>
<dbReference type="AlphaFoldDB" id="A0A3N4KLY5"/>
<reference evidence="1 2" key="1">
    <citation type="journal article" date="2018" name="Nat. Ecol. Evol.">
        <title>Pezizomycetes genomes reveal the molecular basis of ectomycorrhizal truffle lifestyle.</title>
        <authorList>
            <person name="Murat C."/>
            <person name="Payen T."/>
            <person name="Noel B."/>
            <person name="Kuo A."/>
            <person name="Morin E."/>
            <person name="Chen J."/>
            <person name="Kohler A."/>
            <person name="Krizsan K."/>
            <person name="Balestrini R."/>
            <person name="Da Silva C."/>
            <person name="Montanini B."/>
            <person name="Hainaut M."/>
            <person name="Levati E."/>
            <person name="Barry K.W."/>
            <person name="Belfiori B."/>
            <person name="Cichocki N."/>
            <person name="Clum A."/>
            <person name="Dockter R.B."/>
            <person name="Fauchery L."/>
            <person name="Guy J."/>
            <person name="Iotti M."/>
            <person name="Le Tacon F."/>
            <person name="Lindquist E.A."/>
            <person name="Lipzen A."/>
            <person name="Malagnac F."/>
            <person name="Mello A."/>
            <person name="Molinier V."/>
            <person name="Miyauchi S."/>
            <person name="Poulain J."/>
            <person name="Riccioni C."/>
            <person name="Rubini A."/>
            <person name="Sitrit Y."/>
            <person name="Splivallo R."/>
            <person name="Traeger S."/>
            <person name="Wang M."/>
            <person name="Zifcakova L."/>
            <person name="Wipf D."/>
            <person name="Zambonelli A."/>
            <person name="Paolocci F."/>
            <person name="Nowrousian M."/>
            <person name="Ottonello S."/>
            <person name="Baldrian P."/>
            <person name="Spatafora J.W."/>
            <person name="Henrissat B."/>
            <person name="Nagy L.G."/>
            <person name="Aury J.M."/>
            <person name="Wincker P."/>
            <person name="Grigoriev I.V."/>
            <person name="Bonfante P."/>
            <person name="Martin F.M."/>
        </authorList>
    </citation>
    <scope>NUCLEOTIDE SEQUENCE [LARGE SCALE GENOMIC DNA]</scope>
    <source>
        <strain evidence="1 2">CCBAS932</strain>
    </source>
</reference>
<evidence type="ECO:0000313" key="1">
    <source>
        <dbReference type="EMBL" id="RPB11520.1"/>
    </source>
</evidence>